<organism evidence="3 4">
    <name type="scientific">Candidatus Korarchaeum cryptofilum</name>
    <dbReference type="NCBI Taxonomy" id="498846"/>
    <lineage>
        <taxon>Archaea</taxon>
        <taxon>Thermoproteota</taxon>
        <taxon>Candidatus Korarchaeia</taxon>
        <taxon>Candidatus Korarchaeales</taxon>
        <taxon>Candidatus Korarchaeaceae</taxon>
        <taxon>Candidatus Korarchaeum</taxon>
    </lineage>
</organism>
<dbReference type="Pfam" id="PF13175">
    <property type="entry name" value="AAA_15"/>
    <property type="match status" value="1"/>
</dbReference>
<dbReference type="InterPro" id="IPR041685">
    <property type="entry name" value="AAA_GajA/Old/RecF-like"/>
</dbReference>
<feature type="non-terminal residue" evidence="3">
    <location>
        <position position="308"/>
    </location>
</feature>
<dbReference type="GO" id="GO:0016887">
    <property type="term" value="F:ATP hydrolysis activity"/>
    <property type="evidence" value="ECO:0007669"/>
    <property type="project" value="InterPro"/>
</dbReference>
<sequence length="308" mass="34686">MISSISINNLRGIKSGKIDELTDINVLIGVNGAGKSTVLEAIYLASAWAEPRDYVRDFQKFDVVAQRRTRRWGWESSKDFLWHGMNTDESISISLSFKSGKVMEFKVPYRVPTTVGVPIFLKYLDTRISPGGLKLDAGNTVTLDEPRFREACDEFKEEIDYLKGVALVDHMIYSDIRSVERNILPKIYSKRLDKLIISLIKEGYEPDAESLTYMPVSSSEYALMVALSRTSVRVDDLGDGARVSLVIASILSTINNTAALIEDPEVHQHPAGLERLLNFVLNVAERNNIQLFITTQSLDFLRALLFIY</sequence>
<name>A0A429GAA9_9CREN</name>
<evidence type="ECO:0000313" key="3">
    <source>
        <dbReference type="EMBL" id="RSN70739.1"/>
    </source>
</evidence>
<dbReference type="InterPro" id="IPR051396">
    <property type="entry name" value="Bact_Antivir_Def_Nuclease"/>
</dbReference>
<dbReference type="InterPro" id="IPR027417">
    <property type="entry name" value="P-loop_NTPase"/>
</dbReference>
<dbReference type="Gene3D" id="3.40.50.300">
    <property type="entry name" value="P-loop containing nucleotide triphosphate hydrolases"/>
    <property type="match status" value="2"/>
</dbReference>
<dbReference type="PANTHER" id="PTHR43581:SF4">
    <property type="entry name" value="ATP_GTP PHOSPHATASE"/>
    <property type="match status" value="1"/>
</dbReference>
<evidence type="ECO:0000259" key="1">
    <source>
        <dbReference type="Pfam" id="PF13175"/>
    </source>
</evidence>
<feature type="domain" description="ATPase AAA-type core" evidence="2">
    <location>
        <begin position="220"/>
        <end position="298"/>
    </location>
</feature>
<dbReference type="Pfam" id="PF13304">
    <property type="entry name" value="AAA_21"/>
    <property type="match status" value="1"/>
</dbReference>
<gene>
    <name evidence="3" type="ORF">D9Q81_00485</name>
</gene>
<evidence type="ECO:0008006" key="5">
    <source>
        <dbReference type="Google" id="ProtNLM"/>
    </source>
</evidence>
<dbReference type="EMBL" id="RCOR01000005">
    <property type="protein sequence ID" value="RSN70739.1"/>
    <property type="molecule type" value="Genomic_DNA"/>
</dbReference>
<evidence type="ECO:0000259" key="2">
    <source>
        <dbReference type="Pfam" id="PF13304"/>
    </source>
</evidence>
<dbReference type="RefSeq" id="WP_125740424.1">
    <property type="nucleotide sequence ID" value="NZ_RCOR01000005.1"/>
</dbReference>
<reference evidence="3 4" key="1">
    <citation type="submission" date="2018-10" db="EMBL/GenBank/DDBJ databases">
        <title>Co-occurring genomic capacity for anaerobic methane metabolism and dissimilatory sulfite reduction discovered in the Korarchaeota.</title>
        <authorList>
            <person name="Mckay L.J."/>
            <person name="Dlakic M."/>
            <person name="Fields M.W."/>
            <person name="Delmont T.O."/>
            <person name="Eren A.M."/>
            <person name="Jay Z.J."/>
            <person name="Klingelsmith K.B."/>
            <person name="Rusch D.B."/>
            <person name="Inskeep W.P."/>
        </authorList>
    </citation>
    <scope>NUCLEOTIDE SEQUENCE [LARGE SCALE GENOMIC DNA]</scope>
    <source>
        <strain evidence="3 4">WS</strain>
    </source>
</reference>
<comment type="caution">
    <text evidence="3">The sequence shown here is derived from an EMBL/GenBank/DDBJ whole genome shotgun (WGS) entry which is preliminary data.</text>
</comment>
<protein>
    <recommendedName>
        <fullName evidence="5">ATPase AAA-type core domain-containing protein</fullName>
    </recommendedName>
</protein>
<feature type="domain" description="Endonuclease GajA/Old nuclease/RecF-like AAA" evidence="1">
    <location>
        <begin position="1"/>
        <end position="44"/>
    </location>
</feature>
<dbReference type="AlphaFoldDB" id="A0A429GAA9"/>
<dbReference type="PANTHER" id="PTHR43581">
    <property type="entry name" value="ATP/GTP PHOSPHATASE"/>
    <property type="match status" value="1"/>
</dbReference>
<dbReference type="GO" id="GO:0005524">
    <property type="term" value="F:ATP binding"/>
    <property type="evidence" value="ECO:0007669"/>
    <property type="project" value="InterPro"/>
</dbReference>
<dbReference type="SUPFAM" id="SSF52540">
    <property type="entry name" value="P-loop containing nucleoside triphosphate hydrolases"/>
    <property type="match status" value="1"/>
</dbReference>
<dbReference type="InterPro" id="IPR003959">
    <property type="entry name" value="ATPase_AAA_core"/>
</dbReference>
<evidence type="ECO:0000313" key="4">
    <source>
        <dbReference type="Proteomes" id="UP000278149"/>
    </source>
</evidence>
<dbReference type="Proteomes" id="UP000278149">
    <property type="component" value="Unassembled WGS sequence"/>
</dbReference>
<accession>A0A429GAA9</accession>
<proteinExistence type="predicted"/>